<keyword evidence="2" id="KW-1185">Reference proteome</keyword>
<dbReference type="PANTHER" id="PTHR37950:SF1">
    <property type="entry name" value="4-HYDROXYPHENYLACETATE CATABOLISM PROTEIN"/>
    <property type="match status" value="1"/>
</dbReference>
<dbReference type="Gene3D" id="3.30.429.10">
    <property type="entry name" value="Macrophage Migration Inhibitory Factor"/>
    <property type="match status" value="1"/>
</dbReference>
<protein>
    <submittedName>
        <fullName evidence="1">5-carboxymethyl-2-hydroxymuconate Delta-isomerase</fullName>
    </submittedName>
</protein>
<dbReference type="SUPFAM" id="SSF55331">
    <property type="entry name" value="Tautomerase/MIF"/>
    <property type="match status" value="1"/>
</dbReference>
<dbReference type="EMBL" id="JAYKLX010000002">
    <property type="protein sequence ID" value="MEB3344451.1"/>
    <property type="molecule type" value="Genomic_DNA"/>
</dbReference>
<gene>
    <name evidence="1" type="ORF">U6A24_03210</name>
</gene>
<dbReference type="Pfam" id="PF02962">
    <property type="entry name" value="CHMI"/>
    <property type="match status" value="1"/>
</dbReference>
<dbReference type="PANTHER" id="PTHR37950">
    <property type="entry name" value="4-HYDROXYPHENYLACETATE CATABOLISM PROTEIN"/>
    <property type="match status" value="1"/>
</dbReference>
<dbReference type="CDD" id="cd00580">
    <property type="entry name" value="CHMI"/>
    <property type="match status" value="1"/>
</dbReference>
<dbReference type="InterPro" id="IPR014347">
    <property type="entry name" value="Tautomerase/MIF_sf"/>
</dbReference>
<name>A0ABU5ZRN1_9FLAO</name>
<proteinExistence type="predicted"/>
<accession>A0ABU5ZRN1</accession>
<evidence type="ECO:0000313" key="1">
    <source>
        <dbReference type="EMBL" id="MEB3344451.1"/>
    </source>
</evidence>
<evidence type="ECO:0000313" key="2">
    <source>
        <dbReference type="Proteomes" id="UP001327027"/>
    </source>
</evidence>
<dbReference type="RefSeq" id="WP_324178499.1">
    <property type="nucleotide sequence ID" value="NZ_BAABAW010000003.1"/>
</dbReference>
<reference evidence="1 2" key="1">
    <citation type="journal article" date="2013" name="Int. J. Syst. Evol. Microbiol.">
        <title>Aquimarina gracilis sp. nov., isolated from the gut microflora of a mussel, Mytilus coruscus, and emended description of Aquimarina spongiae.</title>
        <authorList>
            <person name="Park S.C."/>
            <person name="Choe H.N."/>
            <person name="Baik K.S."/>
            <person name="Seong C.N."/>
        </authorList>
    </citation>
    <scope>NUCLEOTIDE SEQUENCE [LARGE SCALE GENOMIC DNA]</scope>
    <source>
        <strain evidence="1 2">PSC32</strain>
    </source>
</reference>
<dbReference type="Proteomes" id="UP001327027">
    <property type="component" value="Unassembled WGS sequence"/>
</dbReference>
<organism evidence="1 2">
    <name type="scientific">Aquimarina gracilis</name>
    <dbReference type="NCBI Taxonomy" id="874422"/>
    <lineage>
        <taxon>Bacteria</taxon>
        <taxon>Pseudomonadati</taxon>
        <taxon>Bacteroidota</taxon>
        <taxon>Flavobacteriia</taxon>
        <taxon>Flavobacteriales</taxon>
        <taxon>Flavobacteriaceae</taxon>
        <taxon>Aquimarina</taxon>
    </lineage>
</organism>
<sequence length="114" mass="13159">MPHFILDCSEHIIEIKSPVEIIQAVYKAAESTELFAEGDIKVRINPFKYYTIGNTQDDFIHVFGNIMEGRNEDQKANLSREIVSTLKSMFPEVPILSMNIREFEKSTYIKKSMV</sequence>
<dbReference type="InterPro" id="IPR004220">
    <property type="entry name" value="5-COMe_2-OHmuconate_Isoase"/>
</dbReference>
<comment type="caution">
    <text evidence="1">The sequence shown here is derived from an EMBL/GenBank/DDBJ whole genome shotgun (WGS) entry which is preliminary data.</text>
</comment>